<reference evidence="7 8" key="1">
    <citation type="submission" date="2019-03" db="EMBL/GenBank/DDBJ databases">
        <title>The complete genome sequence of Swingsia_sp. F3b2 LMG30590(T).</title>
        <authorList>
            <person name="Chua K.-O."/>
            <person name="Chan K.-G."/>
            <person name="See-Too W.-S."/>
        </authorList>
    </citation>
    <scope>NUCLEOTIDE SEQUENCE [LARGE SCALE GENOMIC DNA]</scope>
    <source>
        <strain evidence="7 8">F3b2</strain>
    </source>
</reference>
<dbReference type="InterPro" id="IPR006139">
    <property type="entry name" value="D-isomer_2_OHA_DH_cat_dom"/>
</dbReference>
<evidence type="ECO:0000256" key="2">
    <source>
        <dbReference type="ARBA" id="ARBA00023002"/>
    </source>
</evidence>
<dbReference type="RefSeq" id="WP_141442783.1">
    <property type="nucleotide sequence ID" value="NZ_CP038231.1"/>
</dbReference>
<dbReference type="GO" id="GO:0016618">
    <property type="term" value="F:hydroxypyruvate reductase [NAD(P)H] activity"/>
    <property type="evidence" value="ECO:0007669"/>
    <property type="project" value="TreeGrafter"/>
</dbReference>
<dbReference type="PANTHER" id="PTHR10996:SF178">
    <property type="entry name" value="2-HYDROXYACID DEHYDROGENASE YGL185C-RELATED"/>
    <property type="match status" value="1"/>
</dbReference>
<evidence type="ECO:0000313" key="8">
    <source>
        <dbReference type="Proteomes" id="UP000318709"/>
    </source>
</evidence>
<keyword evidence="8" id="KW-1185">Reference proteome</keyword>
<evidence type="ECO:0000256" key="1">
    <source>
        <dbReference type="ARBA" id="ARBA00022857"/>
    </source>
</evidence>
<protein>
    <submittedName>
        <fullName evidence="7">2-hydroxyacid dehydrogenase</fullName>
    </submittedName>
</protein>
<evidence type="ECO:0000256" key="3">
    <source>
        <dbReference type="ARBA" id="ARBA00023027"/>
    </source>
</evidence>
<dbReference type="FunFam" id="3.40.50.720:FF:000213">
    <property type="entry name" value="Putative 2-hydroxyacid dehydrogenase"/>
    <property type="match status" value="1"/>
</dbReference>
<dbReference type="SUPFAM" id="SSF51735">
    <property type="entry name" value="NAD(P)-binding Rossmann-fold domains"/>
    <property type="match status" value="1"/>
</dbReference>
<sequence length="319" mass="33430">MTTPIPNPQGQPGLLLLGTVWPEKAVEAFRQFFAVHRFEKMADLNQAALAQIGPGIKAVATGFVPGLPGPVMAALPALQAIAVDGVGTDLVDMAQAHKRGIAVMTEAGAPIITHDVADMAMALLLAVKRRVVFNNQWVRSGDWAAKGLPPLGSSLSGCKMGLAGFGHIGQAIARRAAAAEMTIAYWQRHQVPQSPHPFMATLLELAQWADVLVLAMPATAATRGIVNGAVLEALGEQGVLINIARGALVDEQALIAALAGGRLAGAGLDVFDHEPAINPAFLMLQNTVLSPHQASATFKDRLDTALDCLGKLKAFFKLG</sequence>
<evidence type="ECO:0000259" key="5">
    <source>
        <dbReference type="Pfam" id="PF00389"/>
    </source>
</evidence>
<accession>A0A4Y6U9J7</accession>
<name>A0A4Y6U9J7_9PROT</name>
<dbReference type="CDD" id="cd12156">
    <property type="entry name" value="HPPR"/>
    <property type="match status" value="1"/>
</dbReference>
<gene>
    <name evidence="7" type="ORF">E3E12_01735</name>
</gene>
<dbReference type="InterPro" id="IPR050223">
    <property type="entry name" value="D-isomer_2-hydroxyacid_DH"/>
</dbReference>
<evidence type="ECO:0000313" key="7">
    <source>
        <dbReference type="EMBL" id="QDH13126.1"/>
    </source>
</evidence>
<dbReference type="Pfam" id="PF02826">
    <property type="entry name" value="2-Hacid_dh_C"/>
    <property type="match status" value="1"/>
</dbReference>
<evidence type="ECO:0000256" key="4">
    <source>
        <dbReference type="RuleBase" id="RU003719"/>
    </source>
</evidence>
<dbReference type="Proteomes" id="UP000318709">
    <property type="component" value="Chromosome"/>
</dbReference>
<comment type="similarity">
    <text evidence="4">Belongs to the D-isomer specific 2-hydroxyacid dehydrogenase family.</text>
</comment>
<proteinExistence type="inferred from homology"/>
<dbReference type="InterPro" id="IPR036291">
    <property type="entry name" value="NAD(P)-bd_dom_sf"/>
</dbReference>
<dbReference type="PANTHER" id="PTHR10996">
    <property type="entry name" value="2-HYDROXYACID DEHYDROGENASE-RELATED"/>
    <property type="match status" value="1"/>
</dbReference>
<dbReference type="GO" id="GO:0030267">
    <property type="term" value="F:glyoxylate reductase (NADPH) activity"/>
    <property type="evidence" value="ECO:0007669"/>
    <property type="project" value="TreeGrafter"/>
</dbReference>
<organism evidence="7 8">
    <name type="scientific">Formicincola oecophyllae</name>
    <dbReference type="NCBI Taxonomy" id="2558361"/>
    <lineage>
        <taxon>Bacteria</taxon>
        <taxon>Pseudomonadati</taxon>
        <taxon>Pseudomonadota</taxon>
        <taxon>Alphaproteobacteria</taxon>
        <taxon>Acetobacterales</taxon>
        <taxon>Acetobacteraceae</taxon>
        <taxon>Formicincola</taxon>
    </lineage>
</organism>
<feature type="domain" description="D-isomer specific 2-hydroxyacid dehydrogenase catalytic" evidence="5">
    <location>
        <begin position="19"/>
        <end position="315"/>
    </location>
</feature>
<dbReference type="SUPFAM" id="SSF52283">
    <property type="entry name" value="Formate/glycerate dehydrogenase catalytic domain-like"/>
    <property type="match status" value="1"/>
</dbReference>
<dbReference type="Gene3D" id="3.40.50.720">
    <property type="entry name" value="NAD(P)-binding Rossmann-like Domain"/>
    <property type="match status" value="2"/>
</dbReference>
<dbReference type="AlphaFoldDB" id="A0A4Y6U9J7"/>
<dbReference type="OrthoDB" id="9793626at2"/>
<dbReference type="KEGG" id="swf:E3E12_01735"/>
<evidence type="ECO:0000259" key="6">
    <source>
        <dbReference type="Pfam" id="PF02826"/>
    </source>
</evidence>
<dbReference type="InterPro" id="IPR006140">
    <property type="entry name" value="D-isomer_DH_NAD-bd"/>
</dbReference>
<dbReference type="EMBL" id="CP038231">
    <property type="protein sequence ID" value="QDH13126.1"/>
    <property type="molecule type" value="Genomic_DNA"/>
</dbReference>
<dbReference type="Pfam" id="PF00389">
    <property type="entry name" value="2-Hacid_dh"/>
    <property type="match status" value="1"/>
</dbReference>
<feature type="domain" description="D-isomer specific 2-hydroxyacid dehydrogenase NAD-binding" evidence="6">
    <location>
        <begin position="121"/>
        <end position="294"/>
    </location>
</feature>
<dbReference type="GO" id="GO:0005829">
    <property type="term" value="C:cytosol"/>
    <property type="evidence" value="ECO:0007669"/>
    <property type="project" value="TreeGrafter"/>
</dbReference>
<keyword evidence="3" id="KW-0520">NAD</keyword>
<keyword evidence="2 4" id="KW-0560">Oxidoreductase</keyword>
<keyword evidence="1" id="KW-0521">NADP</keyword>
<dbReference type="GO" id="GO:0051287">
    <property type="term" value="F:NAD binding"/>
    <property type="evidence" value="ECO:0007669"/>
    <property type="project" value="InterPro"/>
</dbReference>